<evidence type="ECO:0000256" key="2">
    <source>
        <dbReference type="ARBA" id="ARBA00004397"/>
    </source>
</evidence>
<dbReference type="InterPro" id="IPR050550">
    <property type="entry name" value="SEC23_SEC24_subfamily"/>
</dbReference>
<dbReference type="Pfam" id="PF04810">
    <property type="entry name" value="zf-Sec23_Sec24"/>
    <property type="match status" value="1"/>
</dbReference>
<feature type="compositionally biased region" description="Low complexity" evidence="7">
    <location>
        <begin position="94"/>
        <end position="105"/>
    </location>
</feature>
<dbReference type="GO" id="GO:0008270">
    <property type="term" value="F:zinc ion binding"/>
    <property type="evidence" value="ECO:0007669"/>
    <property type="project" value="InterPro"/>
</dbReference>
<dbReference type="SUPFAM" id="SSF81995">
    <property type="entry name" value="beta-sandwich domain of Sec23/24"/>
    <property type="match status" value="1"/>
</dbReference>
<dbReference type="InterPro" id="IPR029006">
    <property type="entry name" value="ADF-H/Gelsolin-like_dom_sf"/>
</dbReference>
<dbReference type="Gene3D" id="2.60.40.1670">
    <property type="entry name" value="beta-sandwich domain of Sec23/24"/>
    <property type="match status" value="1"/>
</dbReference>
<dbReference type="InterPro" id="IPR036180">
    <property type="entry name" value="Gelsolin-like_dom_sf"/>
</dbReference>
<dbReference type="SUPFAM" id="SSF81811">
    <property type="entry name" value="Helical domain of Sec23/24"/>
    <property type="match status" value="1"/>
</dbReference>
<dbReference type="InterPro" id="IPR036465">
    <property type="entry name" value="vWFA_dom_sf"/>
</dbReference>
<evidence type="ECO:0000259" key="9">
    <source>
        <dbReference type="Pfam" id="PF04810"/>
    </source>
</evidence>
<keyword evidence="5" id="KW-0653">Protein transport</keyword>
<evidence type="ECO:0000256" key="5">
    <source>
        <dbReference type="ARBA" id="ARBA00022927"/>
    </source>
</evidence>
<feature type="domain" description="Sec23/Sec24 helical" evidence="11">
    <location>
        <begin position="804"/>
        <end position="903"/>
    </location>
</feature>
<comment type="subcellular location">
    <subcellularLocation>
        <location evidence="1">Cytoplasmic vesicle</location>
        <location evidence="1">COPII-coated vesicle membrane</location>
        <topology evidence="1">Peripheral membrane protein</topology>
        <orientation evidence="1">Cytoplasmic side</orientation>
    </subcellularLocation>
    <subcellularLocation>
        <location evidence="2">Endoplasmic reticulum membrane</location>
        <topology evidence="2">Peripheral membrane protein</topology>
        <orientation evidence="2">Cytoplasmic side</orientation>
    </subcellularLocation>
</comment>
<dbReference type="SUPFAM" id="SSF82754">
    <property type="entry name" value="C-terminal, gelsolin-like domain of Sec23/24"/>
    <property type="match status" value="1"/>
</dbReference>
<dbReference type="GO" id="GO:0090110">
    <property type="term" value="P:COPII-coated vesicle cargo loading"/>
    <property type="evidence" value="ECO:0007669"/>
    <property type="project" value="TreeGrafter"/>
</dbReference>
<feature type="domain" description="Sec23/Sec24 trunk" evidence="10">
    <location>
        <begin position="459"/>
        <end position="703"/>
    </location>
</feature>
<comment type="similarity">
    <text evidence="3">Belongs to the SEC23/SEC24 family. SEC24 subfamily.</text>
</comment>
<dbReference type="InterPro" id="IPR006895">
    <property type="entry name" value="Znf_Sec23_Sec24"/>
</dbReference>
<evidence type="ECO:0000256" key="1">
    <source>
        <dbReference type="ARBA" id="ARBA00004299"/>
    </source>
</evidence>
<dbReference type="GO" id="GO:0070971">
    <property type="term" value="C:endoplasmic reticulum exit site"/>
    <property type="evidence" value="ECO:0007669"/>
    <property type="project" value="TreeGrafter"/>
</dbReference>
<feature type="compositionally biased region" description="Polar residues" evidence="7">
    <location>
        <begin position="43"/>
        <end position="52"/>
    </location>
</feature>
<dbReference type="AlphaFoldDB" id="A0AAV4WIU5"/>
<dbReference type="InterPro" id="IPR036175">
    <property type="entry name" value="Sec23/24_helical_dom_sf"/>
</dbReference>
<dbReference type="GO" id="GO:0006886">
    <property type="term" value="P:intracellular protein transport"/>
    <property type="evidence" value="ECO:0007669"/>
    <property type="project" value="InterPro"/>
</dbReference>
<feature type="compositionally biased region" description="Polar residues" evidence="7">
    <location>
        <begin position="237"/>
        <end position="253"/>
    </location>
</feature>
<feature type="domain" description="Sec23/Sec24 beta-sandwich" evidence="12">
    <location>
        <begin position="708"/>
        <end position="792"/>
    </location>
</feature>
<feature type="region of interest" description="Disordered" evidence="7">
    <location>
        <begin position="1"/>
        <end position="286"/>
    </location>
</feature>
<dbReference type="InterPro" id="IPR006900">
    <property type="entry name" value="Sec23/24_helical_dom"/>
</dbReference>
<dbReference type="InterPro" id="IPR012990">
    <property type="entry name" value="Beta-sandwich_Sec23_24"/>
</dbReference>
<evidence type="ECO:0000259" key="10">
    <source>
        <dbReference type="Pfam" id="PF04811"/>
    </source>
</evidence>
<evidence type="ECO:0000313" key="13">
    <source>
        <dbReference type="EMBL" id="GIY82547.1"/>
    </source>
</evidence>
<dbReference type="GO" id="GO:0000149">
    <property type="term" value="F:SNARE binding"/>
    <property type="evidence" value="ECO:0007669"/>
    <property type="project" value="TreeGrafter"/>
</dbReference>
<dbReference type="InterPro" id="IPR006896">
    <property type="entry name" value="Sec23/24_trunk_dom"/>
</dbReference>
<dbReference type="Pfam" id="PF04811">
    <property type="entry name" value="Sec23_trunk"/>
    <property type="match status" value="1"/>
</dbReference>
<dbReference type="SUPFAM" id="SSF53300">
    <property type="entry name" value="vWA-like"/>
    <property type="match status" value="1"/>
</dbReference>
<dbReference type="Pfam" id="PF04815">
    <property type="entry name" value="Sec23_helical"/>
    <property type="match status" value="1"/>
</dbReference>
<dbReference type="Gene3D" id="2.30.30.380">
    <property type="entry name" value="Zn-finger domain of Sec23/24"/>
    <property type="match status" value="1"/>
</dbReference>
<dbReference type="Gene3D" id="3.40.20.10">
    <property type="entry name" value="Severin"/>
    <property type="match status" value="1"/>
</dbReference>
<dbReference type="InterPro" id="IPR007123">
    <property type="entry name" value="Gelsolin-like_dom"/>
</dbReference>
<sequence>MIPPPSSHVPPGGNLLFDSPNAKQLSHQMQDLKLGPPLPKTPMNKQSPNTPQMFPGGPLPPHRPMPTTVTYSTQQPRASYPYVNNNQPGTPTSPVNNNQYPSVYPNQPPVPPQGQKTNQYQVSSPIQSHLPNSSAYTNGISNGHEGNKSSPPNIQSPHAPPQSNFNSPQPPSMTPQGPVSYLPTGPISSPYPPQQFQSPVHAQAAQPVNQQFSQPPPGSFPPPMGSIPGSLPPGSPQFSNMPPNQNPPWQASQYPGPGPQSPCSYPYASPSQNLQQQQPKKLDLDQMPSTVQFRDEDKRLRSGYFATDTKGLLPPLVSTDFIVQDRGMCSPRFIRSSLYCLPNNPDVLKQTAIPFAITINPLASLREGEPEPPSCLYREQGPLRCKRCKAYICPFMTFMEGGRCFQCAFCKVVTEVPQDYFCFLDGMGERTDKYHRPELCLGSYEYIATKEYCRKDEMPNPPAYIFMIEVSNATFRNGLIPLLCENMKHVLRSLQNDEKNDTSKLRIGFVTYNNVLHFYNMKKNLTQPHIMVLSDVHNAFVPLLEGFLVTLAESEALVDSLMDHIPRIFANEPNTEIILGPVIQVGLEALKNANCSGKLLVFHSTIPNADAPGKLPHREGQKLLGTEKQKIALSPQTDFYSKLAQDCVAAGCAVDLFLFPNAYVDIASMSPLCRHTGGQIYKYTYFQSHIDGDRFLEDLERNLTTPTAFDAVLRVRTSAGISPLFYYGNFYMSNATDIELSAIDCNKAITVEFAYDDKLPENETVFIQAALLYTTRTGERRIRVHNLAFPTSIAMPDIYKCCEMDATINFLAKHTLKQLLDHNPQQVKNSLINRSVKILSCYRKNCATSTGSGQLILPDSLKLLPLFINCVLKSDAVSGGPDITLDDRSFSMLAVNSMDVKSTATYFYPTLIPLHDADPDSNGIPNQIRCSIEKLSDSGAYLLVNGIYMFLWIGQAINPDWLQNVLGVQSTNQIDKQKTSLPELNTPLSNKIRQIIEDLEEDGQWYMRLTIMVQGDKLEIVFRQFLVEDRGADGSPSYVDFLCHLHREISKNP</sequence>
<dbReference type="Pfam" id="PF00626">
    <property type="entry name" value="Gelsolin"/>
    <property type="match status" value="1"/>
</dbReference>
<dbReference type="EMBL" id="BPLQ01014724">
    <property type="protein sequence ID" value="GIY82547.1"/>
    <property type="molecule type" value="Genomic_DNA"/>
</dbReference>
<proteinExistence type="inferred from homology"/>
<keyword evidence="14" id="KW-1185">Reference proteome</keyword>
<evidence type="ECO:0000256" key="3">
    <source>
        <dbReference type="ARBA" id="ARBA00008334"/>
    </source>
</evidence>
<feature type="compositionally biased region" description="Polar residues" evidence="7">
    <location>
        <begin position="67"/>
        <end position="93"/>
    </location>
</feature>
<feature type="domain" description="Zinc finger Sec23/Sec24-type" evidence="9">
    <location>
        <begin position="382"/>
        <end position="420"/>
    </location>
</feature>
<evidence type="ECO:0000256" key="6">
    <source>
        <dbReference type="ARBA" id="ARBA00023329"/>
    </source>
</evidence>
<dbReference type="Gene3D" id="3.40.50.410">
    <property type="entry name" value="von Willebrand factor, type A domain"/>
    <property type="match status" value="1"/>
</dbReference>
<dbReference type="PANTHER" id="PTHR13803:SF4">
    <property type="entry name" value="SECRETORY 24CD, ISOFORM C"/>
    <property type="match status" value="1"/>
</dbReference>
<feature type="compositionally biased region" description="Low complexity" evidence="7">
    <location>
        <begin position="269"/>
        <end position="279"/>
    </location>
</feature>
<feature type="domain" description="Gelsolin-like" evidence="8">
    <location>
        <begin position="925"/>
        <end position="995"/>
    </location>
</feature>
<dbReference type="PANTHER" id="PTHR13803">
    <property type="entry name" value="SEC24-RELATED PROTEIN"/>
    <property type="match status" value="1"/>
</dbReference>
<dbReference type="Proteomes" id="UP001054837">
    <property type="component" value="Unassembled WGS sequence"/>
</dbReference>
<protein>
    <submittedName>
        <fullName evidence="13">Protein transport protein Sec24D</fullName>
    </submittedName>
</protein>
<dbReference type="Pfam" id="PF08033">
    <property type="entry name" value="Sec23_BS"/>
    <property type="match status" value="1"/>
</dbReference>
<dbReference type="InterPro" id="IPR036174">
    <property type="entry name" value="Znf_Sec23_Sec24_sf"/>
</dbReference>
<reference evidence="13 14" key="1">
    <citation type="submission" date="2021-06" db="EMBL/GenBank/DDBJ databases">
        <title>Caerostris darwini draft genome.</title>
        <authorList>
            <person name="Kono N."/>
            <person name="Arakawa K."/>
        </authorList>
    </citation>
    <scope>NUCLEOTIDE SEQUENCE [LARGE SCALE GENOMIC DNA]</scope>
</reference>
<dbReference type="Gene3D" id="1.20.120.730">
    <property type="entry name" value="Sec23/Sec24 helical domain"/>
    <property type="match status" value="1"/>
</dbReference>
<accession>A0AAV4WIU5</accession>
<dbReference type="SUPFAM" id="SSF82919">
    <property type="entry name" value="Zn-finger domain of Sec23/24"/>
    <property type="match status" value="1"/>
</dbReference>
<dbReference type="GO" id="GO:0030127">
    <property type="term" value="C:COPII vesicle coat"/>
    <property type="evidence" value="ECO:0007669"/>
    <property type="project" value="InterPro"/>
</dbReference>
<evidence type="ECO:0000256" key="7">
    <source>
        <dbReference type="SAM" id="MobiDB-lite"/>
    </source>
</evidence>
<evidence type="ECO:0000259" key="12">
    <source>
        <dbReference type="Pfam" id="PF08033"/>
    </source>
</evidence>
<keyword evidence="4" id="KW-0813">Transport</keyword>
<name>A0AAV4WIU5_9ARAC</name>
<gene>
    <name evidence="13" type="primary">SEC24D</name>
    <name evidence="13" type="ORF">CDAR_549111</name>
</gene>
<evidence type="ECO:0000259" key="8">
    <source>
        <dbReference type="Pfam" id="PF00626"/>
    </source>
</evidence>
<comment type="caution">
    <text evidence="13">The sequence shown here is derived from an EMBL/GenBank/DDBJ whole genome shotgun (WGS) entry which is preliminary data.</text>
</comment>
<dbReference type="GO" id="GO:0005789">
    <property type="term" value="C:endoplasmic reticulum membrane"/>
    <property type="evidence" value="ECO:0007669"/>
    <property type="project" value="UniProtKB-SubCell"/>
</dbReference>
<feature type="compositionally biased region" description="Polar residues" evidence="7">
    <location>
        <begin position="114"/>
        <end position="141"/>
    </location>
</feature>
<dbReference type="FunFam" id="3.40.50.410:FF:000020">
    <property type="entry name" value="protein transport protein Sec24D isoform X1"/>
    <property type="match status" value="1"/>
</dbReference>
<organism evidence="13 14">
    <name type="scientific">Caerostris darwini</name>
    <dbReference type="NCBI Taxonomy" id="1538125"/>
    <lineage>
        <taxon>Eukaryota</taxon>
        <taxon>Metazoa</taxon>
        <taxon>Ecdysozoa</taxon>
        <taxon>Arthropoda</taxon>
        <taxon>Chelicerata</taxon>
        <taxon>Arachnida</taxon>
        <taxon>Araneae</taxon>
        <taxon>Araneomorphae</taxon>
        <taxon>Entelegynae</taxon>
        <taxon>Araneoidea</taxon>
        <taxon>Araneidae</taxon>
        <taxon>Caerostris</taxon>
    </lineage>
</organism>
<evidence type="ECO:0000259" key="11">
    <source>
        <dbReference type="Pfam" id="PF04815"/>
    </source>
</evidence>
<feature type="compositionally biased region" description="Pro residues" evidence="7">
    <location>
        <begin position="214"/>
        <end position="235"/>
    </location>
</feature>
<evidence type="ECO:0000313" key="14">
    <source>
        <dbReference type="Proteomes" id="UP001054837"/>
    </source>
</evidence>
<keyword evidence="6" id="KW-0968">Cytoplasmic vesicle</keyword>
<evidence type="ECO:0000256" key="4">
    <source>
        <dbReference type="ARBA" id="ARBA00022448"/>
    </source>
</evidence>